<dbReference type="InterPro" id="IPR050471">
    <property type="entry name" value="AB_hydrolase"/>
</dbReference>
<dbReference type="InterPro" id="IPR029058">
    <property type="entry name" value="AB_hydrolase_fold"/>
</dbReference>
<comment type="caution">
    <text evidence="2">The sequence shown here is derived from an EMBL/GenBank/DDBJ whole genome shotgun (WGS) entry which is preliminary data.</text>
</comment>
<dbReference type="Proteomes" id="UP000214600">
    <property type="component" value="Unassembled WGS sequence"/>
</dbReference>
<dbReference type="Gene3D" id="3.40.50.1820">
    <property type="entry name" value="alpha/beta hydrolase"/>
    <property type="match status" value="1"/>
</dbReference>
<proteinExistence type="predicted"/>
<evidence type="ECO:0000313" key="2">
    <source>
        <dbReference type="EMBL" id="OXI36841.1"/>
    </source>
</evidence>
<evidence type="ECO:0000259" key="1">
    <source>
        <dbReference type="Pfam" id="PF12697"/>
    </source>
</evidence>
<protein>
    <submittedName>
        <fullName evidence="2">Alpha/beta hydrolase</fullName>
    </submittedName>
</protein>
<reference evidence="3" key="1">
    <citation type="submission" date="2017-06" db="EMBL/GenBank/DDBJ databases">
        <authorList>
            <person name="LiPuma J."/>
            <person name="Spilker T."/>
        </authorList>
    </citation>
    <scope>NUCLEOTIDE SEQUENCE [LARGE SCALE GENOMIC DNA]</scope>
    <source>
        <strain evidence="3">AU17325</strain>
    </source>
</reference>
<dbReference type="PANTHER" id="PTHR43433">
    <property type="entry name" value="HYDROLASE, ALPHA/BETA FOLD FAMILY PROTEIN"/>
    <property type="match status" value="1"/>
</dbReference>
<feature type="domain" description="AB hydrolase-1" evidence="1">
    <location>
        <begin position="20"/>
        <end position="233"/>
    </location>
</feature>
<keyword evidence="2" id="KW-0378">Hydrolase</keyword>
<reference evidence="2 3" key="2">
    <citation type="submission" date="2017-08" db="EMBL/GenBank/DDBJ databases">
        <title>WGS of novel Burkholderia cepaca complex species.</title>
        <authorList>
            <person name="Lipuma J."/>
            <person name="Spilker T."/>
        </authorList>
    </citation>
    <scope>NUCLEOTIDE SEQUENCE [LARGE SCALE GENOMIC DNA]</scope>
    <source>
        <strain evidence="2 3">AU17325</strain>
    </source>
</reference>
<evidence type="ECO:0000313" key="3">
    <source>
        <dbReference type="Proteomes" id="UP000214600"/>
    </source>
</evidence>
<gene>
    <name evidence="2" type="ORF">CFB84_33150</name>
</gene>
<dbReference type="EMBL" id="NKFA01000020">
    <property type="protein sequence ID" value="OXI36841.1"/>
    <property type="molecule type" value="Genomic_DNA"/>
</dbReference>
<name>A0A228I342_9BURK</name>
<dbReference type="InterPro" id="IPR000073">
    <property type="entry name" value="AB_hydrolase_1"/>
</dbReference>
<dbReference type="GO" id="GO:0016787">
    <property type="term" value="F:hydrolase activity"/>
    <property type="evidence" value="ECO:0007669"/>
    <property type="project" value="UniProtKB-KW"/>
</dbReference>
<dbReference type="PANTHER" id="PTHR43433:SF5">
    <property type="entry name" value="AB HYDROLASE-1 DOMAIN-CONTAINING PROTEIN"/>
    <property type="match status" value="1"/>
</dbReference>
<accession>A0A228I342</accession>
<organism evidence="2 3">
    <name type="scientific">Burkholderia aenigmatica</name>
    <dbReference type="NCBI Taxonomy" id="2015348"/>
    <lineage>
        <taxon>Bacteria</taxon>
        <taxon>Pseudomonadati</taxon>
        <taxon>Pseudomonadota</taxon>
        <taxon>Betaproteobacteria</taxon>
        <taxon>Burkholderiales</taxon>
        <taxon>Burkholderiaceae</taxon>
        <taxon>Burkholderia</taxon>
        <taxon>Burkholderia cepacia complex</taxon>
    </lineage>
</organism>
<dbReference type="AlphaFoldDB" id="A0A228I342"/>
<dbReference type="Pfam" id="PF12697">
    <property type="entry name" value="Abhydrolase_6"/>
    <property type="match status" value="1"/>
</dbReference>
<dbReference type="SUPFAM" id="SSF53474">
    <property type="entry name" value="alpha/beta-Hydrolases"/>
    <property type="match status" value="1"/>
</dbReference>
<sequence length="255" mass="27075">MRGKAMKLDIETLGDHGDRVVMVHGSLNDGRAAFSEQRSLAERVRLVIVNRRGYGNNPPITCVDPEADALDIVELLEDGAHLVGTSMGGVISARAAALAPDRVRSLTLIEPPAFPNAAGHPVVAEASLAMQRHWASSSTATATTFLDGFAAALQMPLQLPSPLPPGLAAATANLKTETPWATYIPIAQLKRARFPKLIVSGQCSPVFEAICDTLAAELSAQRAVFPGSTHAVQRIGKPFNDVLEQFWQSAARAPA</sequence>